<reference evidence="1 2" key="1">
    <citation type="submission" date="2015-11" db="EMBL/GenBank/DDBJ databases">
        <title>Genomic analysis of 38 Legionella species identifies large and diverse effector repertoires.</title>
        <authorList>
            <person name="Burstein D."/>
            <person name="Amaro F."/>
            <person name="Zusman T."/>
            <person name="Lifshitz Z."/>
            <person name="Cohen O."/>
            <person name="Gilbert J.A."/>
            <person name="Pupko T."/>
            <person name="Shuman H.A."/>
            <person name="Segal G."/>
        </authorList>
    </citation>
    <scope>NUCLEOTIDE SEQUENCE [LARGE SCALE GENOMIC DNA]</scope>
    <source>
        <strain evidence="1 2">WA-270A-C2</strain>
    </source>
</reference>
<organism evidence="1 2">
    <name type="scientific">Legionella rubrilucens</name>
    <dbReference type="NCBI Taxonomy" id="458"/>
    <lineage>
        <taxon>Bacteria</taxon>
        <taxon>Pseudomonadati</taxon>
        <taxon>Pseudomonadota</taxon>
        <taxon>Gammaproteobacteria</taxon>
        <taxon>Legionellales</taxon>
        <taxon>Legionellaceae</taxon>
        <taxon>Legionella</taxon>
    </lineage>
</organism>
<evidence type="ECO:0000313" key="2">
    <source>
        <dbReference type="Proteomes" id="UP000054608"/>
    </source>
</evidence>
<proteinExistence type="predicted"/>
<dbReference type="AlphaFoldDB" id="A0A0W0Y0N0"/>
<protein>
    <submittedName>
        <fullName evidence="1">LidE</fullName>
    </submittedName>
</protein>
<dbReference type="EMBL" id="LNYT01000003">
    <property type="protein sequence ID" value="KTD50539.1"/>
    <property type="molecule type" value="Genomic_DNA"/>
</dbReference>
<accession>A0A0W0Y0N0</accession>
<name>A0A0W0Y0N0_9GAMM</name>
<dbReference type="Gene3D" id="1.10.3290.20">
    <property type="match status" value="1"/>
</dbReference>
<dbReference type="OrthoDB" id="5644945at2"/>
<gene>
    <name evidence="1" type="primary">lidE_1</name>
    <name evidence="1" type="ORF">Lrub_0163</name>
</gene>
<comment type="caution">
    <text evidence="1">The sequence shown here is derived from an EMBL/GenBank/DDBJ whole genome shotgun (WGS) entry which is preliminary data.</text>
</comment>
<dbReference type="Proteomes" id="UP000054608">
    <property type="component" value="Unassembled WGS sequence"/>
</dbReference>
<sequence>MEDNNQIKETLDQEKKECSNLASSPDRLQDFNLNKQGLWLQHSQAIIEELSQHLPDYPQKKPALRSDIRCPEDVLLTKTGCAYAFLASKRREIAKLLKHSPLRHQFGLFNKAGFIASDDFKLTDLRTQKETIYKQLMDLISRPQDGVTIQKRAQERGTIYIIEFQLTPEDAKRQHNENAKSTLPFIEDTTDLTIIFSDYGIDDAKTTLQIDHHMTPFSTDYRNESSYFYVQFVLIEPYLRACLAWTDEQPVQDFLSNAGRIAYSLAHRQLVGRGNSAIVEWLIRGLAKNRGIELGPFNHNENIGWDFKAFLTPNCEEYADWFAKKAFAVVKIQETGQFLPGKK</sequence>
<dbReference type="RefSeq" id="WP_058530304.1">
    <property type="nucleotide sequence ID" value="NZ_CAAAIN010000003.1"/>
</dbReference>
<keyword evidence="2" id="KW-1185">Reference proteome</keyword>
<evidence type="ECO:0000313" key="1">
    <source>
        <dbReference type="EMBL" id="KTD50539.1"/>
    </source>
</evidence>
<dbReference type="PATRIC" id="fig|458.5.peg.167"/>